<protein>
    <recommendedName>
        <fullName evidence="6">PspA/IM30 family protein</fullName>
    </recommendedName>
</protein>
<evidence type="ECO:0000313" key="4">
    <source>
        <dbReference type="EMBL" id="CEL97660.1"/>
    </source>
</evidence>
<comment type="similarity">
    <text evidence="1">Belongs to the PspA/Vipp/IM30 family.</text>
</comment>
<evidence type="ECO:0008006" key="6">
    <source>
        <dbReference type="Google" id="ProtNLM"/>
    </source>
</evidence>
<reference evidence="4 5" key="1">
    <citation type="submission" date="2014-11" db="EMBL/GenBank/DDBJ databases">
        <authorList>
            <person name="Zhu J."/>
            <person name="Qi W."/>
            <person name="Song R."/>
        </authorList>
    </citation>
    <scope>NUCLEOTIDE SEQUENCE [LARGE SCALE GENOMIC DNA]</scope>
</reference>
<accession>A0A0G4EJQ4</accession>
<dbReference type="Proteomes" id="UP000041254">
    <property type="component" value="Unassembled WGS sequence"/>
</dbReference>
<feature type="signal peptide" evidence="3">
    <location>
        <begin position="1"/>
        <end position="19"/>
    </location>
</feature>
<gene>
    <name evidence="4" type="ORF">Vbra_12245</name>
</gene>
<dbReference type="VEuPathDB" id="CryptoDB:Vbra_12245"/>
<dbReference type="PANTHER" id="PTHR31088:SF6">
    <property type="entry name" value="PHAGE SHOCK PROTEIN A"/>
    <property type="match status" value="1"/>
</dbReference>
<dbReference type="PANTHER" id="PTHR31088">
    <property type="entry name" value="MEMBRANE-ASSOCIATED PROTEIN VIPP1, CHLOROPLASTIC"/>
    <property type="match status" value="1"/>
</dbReference>
<evidence type="ECO:0000256" key="2">
    <source>
        <dbReference type="SAM" id="MobiDB-lite"/>
    </source>
</evidence>
<keyword evidence="5" id="KW-1185">Reference proteome</keyword>
<dbReference type="AlphaFoldDB" id="A0A0G4EJQ4"/>
<dbReference type="OMA" id="MIFRAKA"/>
<evidence type="ECO:0000313" key="5">
    <source>
        <dbReference type="Proteomes" id="UP000041254"/>
    </source>
</evidence>
<dbReference type="InParanoid" id="A0A0G4EJQ4"/>
<organism evidence="4 5">
    <name type="scientific">Vitrella brassicaformis (strain CCMP3155)</name>
    <dbReference type="NCBI Taxonomy" id="1169540"/>
    <lineage>
        <taxon>Eukaryota</taxon>
        <taxon>Sar</taxon>
        <taxon>Alveolata</taxon>
        <taxon>Colpodellida</taxon>
        <taxon>Vitrellaceae</taxon>
        <taxon>Vitrella</taxon>
    </lineage>
</organism>
<evidence type="ECO:0000256" key="1">
    <source>
        <dbReference type="ARBA" id="ARBA00043985"/>
    </source>
</evidence>
<feature type="region of interest" description="Disordered" evidence="2">
    <location>
        <begin position="227"/>
        <end position="255"/>
    </location>
</feature>
<name>A0A0G4EJQ4_VITBC</name>
<sequence length="296" mass="33108">MQLPALLGGVMSLVVSTVAFVPQPTFVLQTAQPIRPRLRSTQVTMMADNLVDRFFRVVKSNVGAVISKFEDPEKVLEQAVIDMNEDLRKVRQSYAEITATQKRVERQRNAAADQAAEWMRRAQLAVEKGEEDLAREALQRKVTLSDQVKTLEEQMRLQGEALEQLQASMRTLEMKINEARSKKDQLIARARTAKTAQQVTDMLSGMGLGKTSMDAFERMQEKVETLESKAEVSRQMSLSSGTVEDKFKSLEEGSGVDAELQKLKASMGKTSKEPAQLKFASPEVEAELAQIKNKMQ</sequence>
<proteinExistence type="inferred from homology"/>
<dbReference type="PhylomeDB" id="A0A0G4EJQ4"/>
<keyword evidence="3" id="KW-0732">Signal</keyword>
<dbReference type="Pfam" id="PF04012">
    <property type="entry name" value="PspA_IM30"/>
    <property type="match status" value="1"/>
</dbReference>
<feature type="chain" id="PRO_5005187217" description="PspA/IM30 family protein" evidence="3">
    <location>
        <begin position="20"/>
        <end position="296"/>
    </location>
</feature>
<dbReference type="InterPro" id="IPR007157">
    <property type="entry name" value="PspA_VIPP1"/>
</dbReference>
<evidence type="ECO:0000256" key="3">
    <source>
        <dbReference type="SAM" id="SignalP"/>
    </source>
</evidence>
<dbReference type="EMBL" id="CDMY01000255">
    <property type="protein sequence ID" value="CEL97660.1"/>
    <property type="molecule type" value="Genomic_DNA"/>
</dbReference>
<dbReference type="OrthoDB" id="434485at2759"/>